<dbReference type="Gene3D" id="1.50.10.10">
    <property type="match status" value="1"/>
</dbReference>
<gene>
    <name evidence="4" type="ORF">SE17_05105</name>
</gene>
<feature type="domain" description="Alpha-L-rhamnosidase C-terminal" evidence="3">
    <location>
        <begin position="733"/>
        <end position="783"/>
    </location>
</feature>
<evidence type="ECO:0000259" key="1">
    <source>
        <dbReference type="Pfam" id="PF08531"/>
    </source>
</evidence>
<dbReference type="InterPro" id="IPR012341">
    <property type="entry name" value="6hp_glycosidase-like_sf"/>
</dbReference>
<accession>A0A0P9FBY8</accession>
<dbReference type="PANTHER" id="PTHR34987">
    <property type="entry name" value="C, PUTATIVE (AFU_ORTHOLOGUE AFUA_3G02880)-RELATED"/>
    <property type="match status" value="1"/>
</dbReference>
<dbReference type="PATRIC" id="fig|186479.3.peg.10807"/>
<organism evidence="4 5">
    <name type="scientific">Kouleothrix aurantiaca</name>
    <dbReference type="NCBI Taxonomy" id="186479"/>
    <lineage>
        <taxon>Bacteria</taxon>
        <taxon>Bacillati</taxon>
        <taxon>Chloroflexota</taxon>
        <taxon>Chloroflexia</taxon>
        <taxon>Chloroflexales</taxon>
        <taxon>Roseiflexineae</taxon>
        <taxon>Roseiflexaceae</taxon>
        <taxon>Kouleothrix</taxon>
    </lineage>
</organism>
<dbReference type="Pfam" id="PF17390">
    <property type="entry name" value="Bac_rhamnosid_C"/>
    <property type="match status" value="1"/>
</dbReference>
<evidence type="ECO:0000259" key="2">
    <source>
        <dbReference type="Pfam" id="PF17389"/>
    </source>
</evidence>
<dbReference type="InterPro" id="IPR008979">
    <property type="entry name" value="Galactose-bd-like_sf"/>
</dbReference>
<evidence type="ECO:0000313" key="5">
    <source>
        <dbReference type="Proteomes" id="UP000050509"/>
    </source>
</evidence>
<dbReference type="SUPFAM" id="SSF49785">
    <property type="entry name" value="Galactose-binding domain-like"/>
    <property type="match status" value="1"/>
</dbReference>
<sequence length="806" mass="89923">MSPSGFWSAGVNSQAEETHGLFRKTFHLDRVPARVPARLTADSRYALFVNGQEVARGPIRGQPRRLHYDFVDLAPYLQPGVNAVAIYVKYYGTPTSFWMPAVPNNTLGTSGILVFEADLSATGWLISDASWKAQKADAWSIIGREGTSHGGGVPVEVFDARRLPHDWQAVDFDDCGWNAAQVVQAMHVGGFARSQPPTDPYGPLYPRPIAQLDGMVRTPESIQVEVLAGHQERLAGGPIACVQAIVDVPISTSMTAASLPISVDVPHDGMVRLSFDMGHVVSGLVAFEIQAPAGTVLDFSYTEDPLRTSVSMDKMSAGTRYIARGQHDRFEVFDSNGFRYAYLLIYSTWGPLTLTHFAVREQLYPWQAGASFECSDEILNRIFVAGKRTVQLCSHDAFIDCPTREQRAWVGDPVVHQMVHLATNSDWRLARRYLALANSPRSDGLLPMVVVSDIEARGSYTIPDWSLHWIHGLYNLFRFSGDQEVVASLLPTAERILRWYLPYQTSSGVLKDISEWNLVDWSSVSTEDTSAVLSALWARGLREFAEMAGWLDDRGRQRWAERVYARIADGFKLFWDAERDSYVDHIVNGEQRPEMSQLAGALAIVSGLAPQDHWLRIVETITDRARLVVRSWMGTGTGEQSMEKWQQQVREGRYQIDWDVEREIVLAEPFMSYVVHDAVAQVGRADLLPKLYQRWSQFLADGYDTIGECWDFGTHTHGWSCTPTRDMIFYTLGVTPAEPGYARARIAPRLGQLSWAKGRVPTPHGLITVVANAHSVTVDSPVPVVVELDGQMPRTLAAGRYELSVH</sequence>
<evidence type="ECO:0008006" key="6">
    <source>
        <dbReference type="Google" id="ProtNLM"/>
    </source>
</evidence>
<dbReference type="SUPFAM" id="SSF48208">
    <property type="entry name" value="Six-hairpin glycosidases"/>
    <property type="match status" value="1"/>
</dbReference>
<reference evidence="4 5" key="1">
    <citation type="submission" date="2015-09" db="EMBL/GenBank/DDBJ databases">
        <title>Draft genome sequence of Kouleothrix aurantiaca JCM 19913.</title>
        <authorList>
            <person name="Hemp J."/>
        </authorList>
    </citation>
    <scope>NUCLEOTIDE SEQUENCE [LARGE SCALE GENOMIC DNA]</scope>
    <source>
        <strain evidence="4 5">COM-B</strain>
    </source>
</reference>
<dbReference type="InterPro" id="IPR013737">
    <property type="entry name" value="Bac_rhamnosid_N"/>
</dbReference>
<proteinExistence type="predicted"/>
<dbReference type="InterPro" id="IPR035398">
    <property type="entry name" value="Bac_rhamnosid_C"/>
</dbReference>
<keyword evidence="5" id="KW-1185">Reference proteome</keyword>
<comment type="caution">
    <text evidence="4">The sequence shown here is derived from an EMBL/GenBank/DDBJ whole genome shotgun (WGS) entry which is preliminary data.</text>
</comment>
<dbReference type="Proteomes" id="UP000050509">
    <property type="component" value="Unassembled WGS sequence"/>
</dbReference>
<feature type="domain" description="Bacterial alpha-L-rhamnosidase N-terminal" evidence="1">
    <location>
        <begin position="40"/>
        <end position="188"/>
    </location>
</feature>
<dbReference type="Gene3D" id="2.60.120.260">
    <property type="entry name" value="Galactose-binding domain-like"/>
    <property type="match status" value="2"/>
</dbReference>
<evidence type="ECO:0000259" key="3">
    <source>
        <dbReference type="Pfam" id="PF17390"/>
    </source>
</evidence>
<protein>
    <recommendedName>
        <fullName evidence="6">Alpha-L-rhamnosidase</fullName>
    </recommendedName>
</protein>
<dbReference type="AlphaFoldDB" id="A0A0P9FBY8"/>
<dbReference type="EMBL" id="LJCR01000092">
    <property type="protein sequence ID" value="KPV54222.1"/>
    <property type="molecule type" value="Genomic_DNA"/>
</dbReference>
<dbReference type="Gene3D" id="2.60.420.10">
    <property type="entry name" value="Maltose phosphorylase, domain 3"/>
    <property type="match status" value="1"/>
</dbReference>
<dbReference type="Pfam" id="PF17389">
    <property type="entry name" value="Bac_rhamnosid6H"/>
    <property type="match status" value="1"/>
</dbReference>
<dbReference type="Pfam" id="PF08531">
    <property type="entry name" value="Bac_rhamnosid_N"/>
    <property type="match status" value="1"/>
</dbReference>
<dbReference type="PANTHER" id="PTHR34987:SF4">
    <property type="entry name" value="ALPHA-L-RHAMNOSIDASE C-TERMINAL DOMAIN-CONTAINING PROTEIN"/>
    <property type="match status" value="1"/>
</dbReference>
<dbReference type="InterPro" id="IPR008928">
    <property type="entry name" value="6-hairpin_glycosidase_sf"/>
</dbReference>
<dbReference type="InterPro" id="IPR035396">
    <property type="entry name" value="Bac_rhamnosid6H"/>
</dbReference>
<feature type="domain" description="Alpha-L-rhamnosidase six-hairpin glycosidase" evidence="2">
    <location>
        <begin position="370"/>
        <end position="614"/>
    </location>
</feature>
<dbReference type="GO" id="GO:0005975">
    <property type="term" value="P:carbohydrate metabolic process"/>
    <property type="evidence" value="ECO:0007669"/>
    <property type="project" value="InterPro"/>
</dbReference>
<evidence type="ECO:0000313" key="4">
    <source>
        <dbReference type="EMBL" id="KPV54222.1"/>
    </source>
</evidence>
<name>A0A0P9FBY8_9CHLR</name>